<proteinExistence type="predicted"/>
<sequence length="262" mass="29370">MTDRTPSDTHPPCCRDVGATMIGHFVTRLEVEAGKSGGSLSAAQIRALAQHFIAAEQTRFGTYYQRAWDECSHLREALDFEHARKRPFDRVLMRRFSHLFPPRLFDEGRDGVLSRRMIPGLILAVDKMIGPMRRERGERVCADILARHSSTEGLCDWEAVHSDPETIALVDDTLGAVALTFADFERRRAWVIELIDSHLAPVTPTAPDAHWTLGHSGFSVLMRALFSAFARRLQADPAAARAYWGEASFVAIAHFLHHLDEG</sequence>
<organism evidence="1 2">
    <name type="scientific">Magnetospirillum fulvum</name>
    <name type="common">Rhodospirillum fulvum</name>
    <dbReference type="NCBI Taxonomy" id="1082"/>
    <lineage>
        <taxon>Bacteria</taxon>
        <taxon>Pseudomonadati</taxon>
        <taxon>Pseudomonadota</taxon>
        <taxon>Alphaproteobacteria</taxon>
        <taxon>Rhodospirillales</taxon>
        <taxon>Rhodospirillaceae</taxon>
        <taxon>Magnetospirillum</taxon>
    </lineage>
</organism>
<evidence type="ECO:0000313" key="1">
    <source>
        <dbReference type="EMBL" id="SEH54590.1"/>
    </source>
</evidence>
<dbReference type="Proteomes" id="UP000182983">
    <property type="component" value="Unassembled WGS sequence"/>
</dbReference>
<evidence type="ECO:0000313" key="2">
    <source>
        <dbReference type="Proteomes" id="UP000182983"/>
    </source>
</evidence>
<gene>
    <name evidence="1" type="ORF">SAMN04244559_02901</name>
</gene>
<protein>
    <submittedName>
        <fullName evidence="1">Uncharacterized protein</fullName>
    </submittedName>
</protein>
<keyword evidence="2" id="KW-1185">Reference proteome</keyword>
<reference evidence="2" key="1">
    <citation type="submission" date="2016-10" db="EMBL/GenBank/DDBJ databases">
        <authorList>
            <person name="Varghese N."/>
            <person name="Submissions S."/>
        </authorList>
    </citation>
    <scope>NUCLEOTIDE SEQUENCE [LARGE SCALE GENOMIC DNA]</scope>
    <source>
        <strain evidence="2">DSM 13234</strain>
    </source>
</reference>
<dbReference type="OrthoDB" id="7356265at2"/>
<name>A0A1H6J6I8_MAGFU</name>
<dbReference type="RefSeq" id="WP_074769812.1">
    <property type="nucleotide sequence ID" value="NZ_FNWO01000013.1"/>
</dbReference>
<accession>A0A1H6J6I8</accession>
<dbReference type="EMBL" id="FNWO01000013">
    <property type="protein sequence ID" value="SEH54590.1"/>
    <property type="molecule type" value="Genomic_DNA"/>
</dbReference>
<dbReference type="AlphaFoldDB" id="A0A1H6J6I8"/>